<accession>A0A128EXA1</accession>
<keyword evidence="4" id="KW-1185">Reference proteome</keyword>
<dbReference type="RefSeq" id="WP_062706138.1">
    <property type="nucleotide sequence ID" value="NZ_CAWRCI010000005.1"/>
</dbReference>
<dbReference type="OrthoDB" id="9806939at2"/>
<dbReference type="InterPro" id="IPR006143">
    <property type="entry name" value="RND_pump_MFP"/>
</dbReference>
<sequence length="363" mass="38778">MTNAGAKTSFLSQRPWVISLVLLCGLFFWVGSGHSNEKSDADKKEPAAAPLTKVGVETFYSEPVTRSISLYGRTAPDRSATISAEAAGRVTKVSVRKGAFVKKGDLLLYIDKADRQAQLERAEALLLVREKEYNAAQSLKKKGLQGEVAFSLAQANLVEARATVKNLKLALSHTEVKAPFDGIVDALNVEVGDYLGIGDPMATLVDLDPLVVTADVSEKHISDIDADLPANILLVNGTMKEGRLRYQSSISSPATNTFTIELEFPNPEQKLPAGISAEVDLALEQQSAVKLSPSMLALDEKGNLGVKTLKGDKVAFVSAKVVKAEQNGVWLSGLGETVDVITKGQGFVRDGDAVEAVRQASAQ</sequence>
<dbReference type="NCBIfam" id="TIGR01730">
    <property type="entry name" value="RND_mfp"/>
    <property type="match status" value="1"/>
</dbReference>
<dbReference type="GO" id="GO:0015562">
    <property type="term" value="F:efflux transmembrane transporter activity"/>
    <property type="evidence" value="ECO:0007669"/>
    <property type="project" value="TreeGrafter"/>
</dbReference>
<organism evidence="3 4">
    <name type="scientific">Grimontia marina</name>
    <dbReference type="NCBI Taxonomy" id="646534"/>
    <lineage>
        <taxon>Bacteria</taxon>
        <taxon>Pseudomonadati</taxon>
        <taxon>Pseudomonadota</taxon>
        <taxon>Gammaproteobacteria</taxon>
        <taxon>Vibrionales</taxon>
        <taxon>Vibrionaceae</taxon>
        <taxon>Grimontia</taxon>
    </lineage>
</organism>
<dbReference type="SUPFAM" id="SSF111369">
    <property type="entry name" value="HlyD-like secretion proteins"/>
    <property type="match status" value="1"/>
</dbReference>
<dbReference type="InterPro" id="IPR058625">
    <property type="entry name" value="MdtA-like_BSH"/>
</dbReference>
<evidence type="ECO:0000259" key="2">
    <source>
        <dbReference type="Pfam" id="PF25917"/>
    </source>
</evidence>
<evidence type="ECO:0000256" key="1">
    <source>
        <dbReference type="ARBA" id="ARBA00009477"/>
    </source>
</evidence>
<dbReference type="PANTHER" id="PTHR30469:SF29">
    <property type="entry name" value="BLR2860 PROTEIN"/>
    <property type="match status" value="1"/>
</dbReference>
<gene>
    <name evidence="3" type="primary">ttgD</name>
    <name evidence="3" type="ORF">GMA8713_00882</name>
</gene>
<dbReference type="GO" id="GO:1990281">
    <property type="term" value="C:efflux pump complex"/>
    <property type="evidence" value="ECO:0007669"/>
    <property type="project" value="TreeGrafter"/>
</dbReference>
<dbReference type="PANTHER" id="PTHR30469">
    <property type="entry name" value="MULTIDRUG RESISTANCE PROTEIN MDTA"/>
    <property type="match status" value="1"/>
</dbReference>
<dbReference type="Pfam" id="PF25917">
    <property type="entry name" value="BSH_RND"/>
    <property type="match status" value="1"/>
</dbReference>
<dbReference type="Gene3D" id="2.40.30.170">
    <property type="match status" value="1"/>
</dbReference>
<feature type="domain" description="Multidrug resistance protein MdtA-like barrel-sandwich hybrid" evidence="2">
    <location>
        <begin position="78"/>
        <end position="205"/>
    </location>
</feature>
<dbReference type="Gene3D" id="2.40.50.100">
    <property type="match status" value="2"/>
</dbReference>
<evidence type="ECO:0000313" key="4">
    <source>
        <dbReference type="Proteomes" id="UP000073601"/>
    </source>
</evidence>
<protein>
    <submittedName>
        <fullName evidence="3">Toluene efflux pump periplasmic linker protein TtgD</fullName>
    </submittedName>
</protein>
<proteinExistence type="inferred from homology"/>
<dbReference type="EMBL" id="FIZY01000005">
    <property type="protein sequence ID" value="CZF79208.1"/>
    <property type="molecule type" value="Genomic_DNA"/>
</dbReference>
<name>A0A128EXA1_9GAMM</name>
<dbReference type="AlphaFoldDB" id="A0A128EXA1"/>
<dbReference type="Proteomes" id="UP000073601">
    <property type="component" value="Unassembled WGS sequence"/>
</dbReference>
<evidence type="ECO:0000313" key="3">
    <source>
        <dbReference type="EMBL" id="CZF79208.1"/>
    </source>
</evidence>
<comment type="similarity">
    <text evidence="1">Belongs to the membrane fusion protein (MFP) (TC 8.A.1) family.</text>
</comment>
<reference evidence="4" key="1">
    <citation type="submission" date="2016-02" db="EMBL/GenBank/DDBJ databases">
        <authorList>
            <person name="Rodrigo-Torres Lidia"/>
            <person name="Arahal R.David."/>
        </authorList>
    </citation>
    <scope>NUCLEOTIDE SEQUENCE [LARGE SCALE GENOMIC DNA]</scope>
    <source>
        <strain evidence="4">CECT 8713</strain>
    </source>
</reference>